<evidence type="ECO:0000256" key="2">
    <source>
        <dbReference type="SAM" id="SignalP"/>
    </source>
</evidence>
<evidence type="ECO:0000313" key="5">
    <source>
        <dbReference type="Proteomes" id="UP000219285"/>
    </source>
</evidence>
<dbReference type="PROSITE" id="PS50222">
    <property type="entry name" value="EF_HAND_2"/>
    <property type="match status" value="1"/>
</dbReference>
<dbReference type="OrthoDB" id="9987420at2"/>
<dbReference type="Gene3D" id="1.10.238.10">
    <property type="entry name" value="EF-hand"/>
    <property type="match status" value="1"/>
</dbReference>
<feature type="chain" id="PRO_5028925810" evidence="2">
    <location>
        <begin position="22"/>
        <end position="178"/>
    </location>
</feature>
<dbReference type="RefSeq" id="WP_075610806.1">
    <property type="nucleotide sequence ID" value="NZ_CP052766.1"/>
</dbReference>
<protein>
    <submittedName>
        <fullName evidence="4">EF-hand domain-containing protein</fullName>
    </submittedName>
</protein>
<dbReference type="Pfam" id="PF13202">
    <property type="entry name" value="EF-hand_5"/>
    <property type="match status" value="1"/>
</dbReference>
<sequence>MKHLRLATLIVSALATSMAGANQTLKTSGKDGNSNDLQKVFEQYDVNHSGELDKDELNQYIAATQSKGNATSEDSRQGDKVTVTQKPAQITIDQKPAQVTVRQPKPEVTITTRDPDIQIDQPEPEVNVAQSKPRVNVKAGKPAIDVEQENPDVKIQQPDPEVQVDQKEVEVALKNKDR</sequence>
<dbReference type="EMBL" id="CP052766">
    <property type="protein sequence ID" value="QJR81630.1"/>
    <property type="molecule type" value="Genomic_DNA"/>
</dbReference>
<dbReference type="InterPro" id="IPR011992">
    <property type="entry name" value="EF-hand-dom_pair"/>
</dbReference>
<proteinExistence type="predicted"/>
<feature type="signal peptide" evidence="2">
    <location>
        <begin position="1"/>
        <end position="21"/>
    </location>
</feature>
<dbReference type="AlphaFoldDB" id="A0A6M4MG64"/>
<evidence type="ECO:0000259" key="3">
    <source>
        <dbReference type="PROSITE" id="PS50222"/>
    </source>
</evidence>
<name>A0A6M4MG64_9ALTE</name>
<evidence type="ECO:0000313" key="4">
    <source>
        <dbReference type="EMBL" id="QJR81630.1"/>
    </source>
</evidence>
<dbReference type="KEGG" id="apel:CA267_013070"/>
<keyword evidence="5" id="KW-1185">Reference proteome</keyword>
<dbReference type="Proteomes" id="UP000219285">
    <property type="component" value="Chromosome"/>
</dbReference>
<feature type="domain" description="EF-hand" evidence="3">
    <location>
        <begin position="32"/>
        <end position="67"/>
    </location>
</feature>
<dbReference type="InterPro" id="IPR018247">
    <property type="entry name" value="EF_Hand_1_Ca_BS"/>
</dbReference>
<feature type="region of interest" description="Disordered" evidence="1">
    <location>
        <begin position="97"/>
        <end position="167"/>
    </location>
</feature>
<organism evidence="4 5">
    <name type="scientific">Alteromonas pelagimontana</name>
    <dbReference type="NCBI Taxonomy" id="1858656"/>
    <lineage>
        <taxon>Bacteria</taxon>
        <taxon>Pseudomonadati</taxon>
        <taxon>Pseudomonadota</taxon>
        <taxon>Gammaproteobacteria</taxon>
        <taxon>Alteromonadales</taxon>
        <taxon>Alteromonadaceae</taxon>
        <taxon>Alteromonas/Salinimonas group</taxon>
        <taxon>Alteromonas</taxon>
    </lineage>
</organism>
<accession>A0A6M4MG64</accession>
<gene>
    <name evidence="4" type="ORF">CA267_013070</name>
</gene>
<dbReference type="InterPro" id="IPR002048">
    <property type="entry name" value="EF_hand_dom"/>
</dbReference>
<dbReference type="SUPFAM" id="SSF47473">
    <property type="entry name" value="EF-hand"/>
    <property type="match status" value="1"/>
</dbReference>
<reference evidence="5" key="1">
    <citation type="submission" date="2014-12" db="EMBL/GenBank/DDBJ databases">
        <title>Complete genome sequence of a multi-drug resistant Klebsiella pneumoniae.</title>
        <authorList>
            <person name="Hua X."/>
            <person name="Chen Q."/>
            <person name="Li X."/>
            <person name="Feng Y."/>
            <person name="Ruan Z."/>
            <person name="Yu Y."/>
        </authorList>
    </citation>
    <scope>NUCLEOTIDE SEQUENCE [LARGE SCALE GENOMIC DNA]</scope>
    <source>
        <strain evidence="5">5.12</strain>
    </source>
</reference>
<dbReference type="SMART" id="SM00054">
    <property type="entry name" value="EFh"/>
    <property type="match status" value="1"/>
</dbReference>
<keyword evidence="2" id="KW-0732">Signal</keyword>
<reference evidence="4 5" key="2">
    <citation type="submission" date="2020-04" db="EMBL/GenBank/DDBJ databases">
        <title>Complete genome sequence of Alteromonas pelagimontana 5.12T.</title>
        <authorList>
            <person name="Sinha R.K."/>
            <person name="Krishnan K.P."/>
            <person name="Kurian J.P."/>
        </authorList>
    </citation>
    <scope>NUCLEOTIDE SEQUENCE [LARGE SCALE GENOMIC DNA]</scope>
    <source>
        <strain evidence="4 5">5.12</strain>
    </source>
</reference>
<evidence type="ECO:0000256" key="1">
    <source>
        <dbReference type="SAM" id="MobiDB-lite"/>
    </source>
</evidence>
<dbReference type="GO" id="GO:0005509">
    <property type="term" value="F:calcium ion binding"/>
    <property type="evidence" value="ECO:0007669"/>
    <property type="project" value="InterPro"/>
</dbReference>
<dbReference type="PROSITE" id="PS00018">
    <property type="entry name" value="EF_HAND_1"/>
    <property type="match status" value="1"/>
</dbReference>